<evidence type="ECO:0000259" key="2">
    <source>
        <dbReference type="Pfam" id="PF14372"/>
    </source>
</evidence>
<reference key="1">
    <citation type="journal article" date="2000" name="Nature">
        <title>Sequence and analysis of chromosome 1 of the plant Arabidopsis thaliana.</title>
        <authorList>
            <person name="Theologis A."/>
            <person name="Ecker J.R."/>
            <person name="Palm C.J."/>
            <person name="Federspiel N.A."/>
            <person name="Kaul S."/>
            <person name="White O."/>
            <person name="Alonso J."/>
            <person name="Altafi H."/>
            <person name="Araujo R."/>
            <person name="Bowman C.L."/>
            <person name="Brooks S.Y."/>
            <person name="Buehler E."/>
            <person name="Chan A."/>
            <person name="Chao Q."/>
            <person name="Chen H."/>
            <person name="Cheuk R.F."/>
            <person name="Chin C.W."/>
            <person name="Chung M.K."/>
            <person name="Conn L."/>
            <person name="Conway A.B."/>
            <person name="Conway A.R."/>
            <person name="Creasy T.H."/>
            <person name="Dewar K."/>
            <person name="Dunn P."/>
            <person name="Etgu P."/>
            <person name="Feldblyum T.V."/>
            <person name="Feng J."/>
            <person name="Fong B."/>
            <person name="Fujii C.Y."/>
            <person name="Gill J.E."/>
            <person name="Goldsmith A.D."/>
            <person name="Haas B."/>
            <person name="Hansen N.F."/>
            <person name="Hughes B."/>
            <person name="Huizar L."/>
            <person name="Hunter J.L."/>
            <person name="Jenkins J."/>
            <person name="Johnson-Hopson C."/>
            <person name="Khan S."/>
            <person name="Khaykin E."/>
            <person name="Kim C.J."/>
            <person name="Koo H.L."/>
            <person name="Kremenetskaia I."/>
            <person name="Kurtz D.B."/>
            <person name="Kwan A."/>
            <person name="Lam B."/>
            <person name="Langin-Hooper S."/>
            <person name="Lee A."/>
            <person name="Lee J.M."/>
            <person name="Lenz C.A."/>
            <person name="Li J.H."/>
            <person name="Li Y."/>
            <person name="Lin X."/>
            <person name="Liu S.X."/>
            <person name="Liu Z.A."/>
            <person name="Luros J.S."/>
            <person name="Maiti R."/>
            <person name="Marziali A."/>
            <person name="Militscher J."/>
            <person name="Miranda M."/>
            <person name="Nguyen M."/>
            <person name="Nierman W.C."/>
            <person name="Osborne B.I."/>
            <person name="Pai G."/>
            <person name="Peterson J."/>
            <person name="Pham P.K."/>
            <person name="Rizzo M."/>
            <person name="Rooney T."/>
            <person name="Rowley D."/>
            <person name="Sakano H."/>
            <person name="Salzberg S.L."/>
            <person name="Schwartz J.R."/>
            <person name="Shinn P."/>
            <person name="Southwick A.M."/>
            <person name="Sun H."/>
            <person name="Tallon L.J."/>
            <person name="Tambunga G."/>
            <person name="Toriumi M.J."/>
            <person name="Town C.D."/>
            <person name="Utterback T."/>
            <person name="Van Aken S."/>
            <person name="Vaysberg M."/>
            <person name="Vysotskaia V.S."/>
            <person name="Walker M."/>
            <person name="Wu D."/>
            <person name="Yu G."/>
            <person name="Fraser C.M."/>
            <person name="Venter J.C."/>
            <person name="Davis R.W."/>
        </authorList>
    </citation>
    <scope>NUCLEOTIDE SEQUENCE [LARGE SCALE GENOMIC DNA]</scope>
    <source>
        <strain>cv. Columbia</strain>
    </source>
</reference>
<protein>
    <submittedName>
        <fullName evidence="3">T32E20.12</fullName>
    </submittedName>
</protein>
<accession>Q9LPA8</accession>
<organism evidence="3">
    <name type="scientific">Arabidopsis thaliana</name>
    <name type="common">Mouse-ear cress</name>
    <dbReference type="NCBI Taxonomy" id="3702"/>
    <lineage>
        <taxon>Eukaryota</taxon>
        <taxon>Viridiplantae</taxon>
        <taxon>Streptophyta</taxon>
        <taxon>Embryophyta</taxon>
        <taxon>Tracheophyta</taxon>
        <taxon>Spermatophyta</taxon>
        <taxon>Magnoliopsida</taxon>
        <taxon>eudicotyledons</taxon>
        <taxon>Gunneridae</taxon>
        <taxon>Pentapetalae</taxon>
        <taxon>rosids</taxon>
        <taxon>malvids</taxon>
        <taxon>Brassicales</taxon>
        <taxon>Brassicaceae</taxon>
        <taxon>Camelineae</taxon>
        <taxon>Arabidopsis</taxon>
    </lineage>
</organism>
<feature type="domain" description="HAT C-terminal dimerisation" evidence="1">
    <location>
        <begin position="107"/>
        <end position="164"/>
    </location>
</feature>
<dbReference type="EMBL" id="AC020646">
    <property type="protein sequence ID" value="AAF79807.1"/>
    <property type="molecule type" value="Genomic_DNA"/>
</dbReference>
<dbReference type="AlphaFoldDB" id="Q9LPA8"/>
<feature type="domain" description="hAT-like transposase RNase-H fold" evidence="2">
    <location>
        <begin position="1"/>
        <end position="61"/>
    </location>
</feature>
<dbReference type="Pfam" id="PF05699">
    <property type="entry name" value="Dimer_Tnp_hAT"/>
    <property type="match status" value="1"/>
</dbReference>
<dbReference type="GO" id="GO:0003677">
    <property type="term" value="F:DNA binding"/>
    <property type="evidence" value="ECO:0007669"/>
    <property type="project" value="InterPro"/>
</dbReference>
<proteinExistence type="predicted"/>
<dbReference type="PANTHER" id="PTHR23272">
    <property type="entry name" value="BED FINGER-RELATED"/>
    <property type="match status" value="1"/>
</dbReference>
<dbReference type="InterPro" id="IPR012337">
    <property type="entry name" value="RNaseH-like_sf"/>
</dbReference>
<reference evidence="3" key="2">
    <citation type="submission" date="2000-02" db="EMBL/GenBank/DDBJ databases">
        <title>Genomic sequence for Arabidopsis thaliana BAC T32E20 from chromosome I.</title>
        <authorList>
            <person name="Shinn P."/>
            <person name="Brooks S."/>
            <person name="Buehler E."/>
            <person name="Chao Q."/>
            <person name="Johnson-Hopson C."/>
            <person name="Khan S."/>
            <person name="Kim C."/>
            <person name="Altafi H."/>
            <person name="Bei Q."/>
            <person name="Chin C."/>
            <person name="Chiou J."/>
            <person name="Choi E."/>
            <person name="Conn L."/>
            <person name="Conway A."/>
            <person name="Gonzales A."/>
            <person name="Hansen N."/>
            <person name="Howing B."/>
            <person name="Koo T."/>
            <person name="Lam B."/>
            <person name="Lee J."/>
            <person name="Lenz C."/>
            <person name="Li J."/>
            <person name="Liu A."/>
            <person name="Liu K."/>
            <person name="Liu S."/>
            <person name="Mukharsky N."/>
            <person name="Nguyen M."/>
            <person name="Palm C."/>
            <person name="Pham P."/>
            <person name="Sakano H."/>
            <person name="Schwartz J."/>
            <person name="Southwick A."/>
            <person name="Thaveri A."/>
            <person name="Toriumi M."/>
            <person name="Vaysberg M."/>
            <person name="Yu G."/>
            <person name="Federspiel N.A."/>
            <person name="Theologis A."/>
            <person name="Ecker J.R."/>
        </authorList>
    </citation>
    <scope>NUCLEOTIDE SEQUENCE</scope>
</reference>
<evidence type="ECO:0000259" key="1">
    <source>
        <dbReference type="Pfam" id="PF05699"/>
    </source>
</evidence>
<evidence type="ECO:0000313" key="3">
    <source>
        <dbReference type="EMBL" id="AAF79807.1"/>
    </source>
</evidence>
<reference evidence="3" key="3">
    <citation type="submission" date="2000-06" db="EMBL/GenBank/DDBJ databases">
        <authorList>
            <person name="Cheuk R."/>
            <person name="Shinn P."/>
            <person name="Brooks S."/>
            <person name="Buehler E."/>
            <person name="Chao Q."/>
            <person name="Johnson-Hopson C."/>
            <person name="Khan S."/>
            <person name="Kim C."/>
            <person name="Altafi H."/>
            <person name="Bei B."/>
            <person name="Chin C."/>
            <person name="Chiou J."/>
            <person name="Choi E."/>
            <person name="Conn L."/>
            <person name="Conway A."/>
            <person name="Gonzalez A."/>
            <person name="Hansen N."/>
            <person name="Howing B."/>
            <person name="Koo T."/>
            <person name="Lam B."/>
            <person name="Lee J."/>
            <person name="Lenz C."/>
            <person name="Li J."/>
            <person name="Liu A."/>
            <person name="Liu J."/>
            <person name="Liu S."/>
            <person name="Mukharsky N."/>
            <person name="Nguyen M."/>
            <person name="Palm C."/>
            <person name="Pham P."/>
            <person name="Sakano H."/>
            <person name="Schwartz J."/>
            <person name="Southwick A."/>
            <person name="Thaveri A."/>
            <person name="Toriumi M."/>
            <person name="Vaysberg M."/>
            <person name="Yu G."/>
            <person name="Davis R."/>
            <person name="Federspiel N."/>
            <person name="Theologis A."/>
            <person name="Ecker J."/>
        </authorList>
    </citation>
    <scope>NUCLEOTIDE SEQUENCE</scope>
</reference>
<name>Q9LPA8_ARATH</name>
<dbReference type="PANTHER" id="PTHR23272:SF166">
    <property type="entry name" value="ZINC FINGER BED DOMAIN-CONTAINING PROTEIN RICESLEEPER 2-LIKE ISOFORM X1"/>
    <property type="match status" value="1"/>
</dbReference>
<dbReference type="SUPFAM" id="SSF53098">
    <property type="entry name" value="Ribonuclease H-like"/>
    <property type="match status" value="1"/>
</dbReference>
<dbReference type="InterPro" id="IPR008906">
    <property type="entry name" value="HATC_C_dom"/>
</dbReference>
<dbReference type="Pfam" id="PF14372">
    <property type="entry name" value="hAT-like_RNase-H"/>
    <property type="match status" value="1"/>
</dbReference>
<sequence>MRIKFDKYWEQYSIVLAMSAVLDPRMKFKLLKRLYDELDPSNSQAKLDFLKDKMTMLFNEYKCKFPMPMNSSTTSSSSHHSTKRGREKFDDDLFDLDDAPDVMDEGKSHRFGALSYMAYDVLSIPITTVASESSFSIGSRVLNKYRSRLLPKHVQALLCTRSWLFGYADDEKGSNIFFISFVDNEAKMKNEAEEFDAEESDAFKAF</sequence>
<dbReference type="InterPro" id="IPR025525">
    <property type="entry name" value="hAT-like_transposase_RNase-H"/>
</dbReference>
<dbReference type="GO" id="GO:0046983">
    <property type="term" value="F:protein dimerization activity"/>
    <property type="evidence" value="ECO:0007669"/>
    <property type="project" value="InterPro"/>
</dbReference>